<sequence>MKEFELESLAEKIHFGKTKSYFSEVINSYQNKCYRSSVVMLWSVSICDLVYKLQVLVDQYDDKVAKNILDNVKSSQQADPKSASWELQILDDVFNKTNLIDSSEYENLRYLQKQRHLSAHPVLKENLELYTPNKETVRSLIRNTLEGVLIKPPFYTQKVTQEFLEDLDEAKDALNSFKKLKKYIESRYLDRLSPDLEMALFKTLWKLTFKLDDEKCAENRFVNLKAMRVIADRNKGLLTDTVASEPDYFNNISPSGTPIEALTFFLSLYPEVYPVLAEDSKLKIQHAVETTDVGKICGWFINGDLENHFENIVKWIEGDDHPKFSDNQWEYLLDLSDSDEWEQCYCKMVASYYCASRSFDTADLRFSQVILPNLKLFNVASAIYLLEKIEPNNQVWARGRAYRDHPKVRSHFDKVLGTDFDYSPYRRFDESSKEEVDE</sequence>
<dbReference type="EMBL" id="AAOH01000001">
    <property type="protein sequence ID" value="EAR30784.1"/>
    <property type="molecule type" value="Genomic_DNA"/>
</dbReference>
<dbReference type="AlphaFoldDB" id="A4C5F2"/>
<keyword evidence="2" id="KW-1185">Reference proteome</keyword>
<reference evidence="1 2" key="1">
    <citation type="submission" date="2006-02" db="EMBL/GenBank/DDBJ databases">
        <authorList>
            <person name="Moran M.A."/>
            <person name="Kjelleberg S."/>
            <person name="Egan S."/>
            <person name="Saunders N."/>
            <person name="Thomas T."/>
            <person name="Ferriera S."/>
            <person name="Johnson J."/>
            <person name="Kravitz S."/>
            <person name="Halpern A."/>
            <person name="Remington K."/>
            <person name="Beeson K."/>
            <person name="Tran B."/>
            <person name="Rogers Y.-H."/>
            <person name="Friedman R."/>
            <person name="Venter J.C."/>
        </authorList>
    </citation>
    <scope>NUCLEOTIDE SEQUENCE [LARGE SCALE GENOMIC DNA]</scope>
    <source>
        <strain evidence="1 2">D2</strain>
    </source>
</reference>
<dbReference type="eggNOG" id="ENOG502ZACZ">
    <property type="taxonomic scope" value="Bacteria"/>
</dbReference>
<accession>A4C5F2</accession>
<organism evidence="1 2">
    <name type="scientific">Pseudoalteromonas tunicata D2</name>
    <dbReference type="NCBI Taxonomy" id="87626"/>
    <lineage>
        <taxon>Bacteria</taxon>
        <taxon>Pseudomonadati</taxon>
        <taxon>Pseudomonadota</taxon>
        <taxon>Gammaproteobacteria</taxon>
        <taxon>Alteromonadales</taxon>
        <taxon>Pseudoalteromonadaceae</taxon>
        <taxon>Pseudoalteromonas</taxon>
    </lineage>
</organism>
<evidence type="ECO:0000313" key="2">
    <source>
        <dbReference type="Proteomes" id="UP000006201"/>
    </source>
</evidence>
<evidence type="ECO:0000313" key="1">
    <source>
        <dbReference type="EMBL" id="EAR30784.1"/>
    </source>
</evidence>
<dbReference type="RefSeq" id="WP_009837081.1">
    <property type="nucleotide sequence ID" value="NZ_AAOH01000001.1"/>
</dbReference>
<gene>
    <name evidence="1" type="ORF">PTD2_04406</name>
</gene>
<name>A4C5F2_9GAMM</name>
<protein>
    <submittedName>
        <fullName evidence="1">Uncharacterized protein</fullName>
    </submittedName>
</protein>
<dbReference type="Proteomes" id="UP000006201">
    <property type="component" value="Unassembled WGS sequence"/>
</dbReference>
<dbReference type="OrthoDB" id="983160at2"/>
<comment type="caution">
    <text evidence="1">The sequence shown here is derived from an EMBL/GenBank/DDBJ whole genome shotgun (WGS) entry which is preliminary data.</text>
</comment>
<proteinExistence type="predicted"/>
<dbReference type="HOGENOM" id="CLU_035400_0_0_6"/>